<dbReference type="Proteomes" id="UP000799755">
    <property type="component" value="Unassembled WGS sequence"/>
</dbReference>
<protein>
    <submittedName>
        <fullName evidence="1">DUF1868-domain-containing protein</fullName>
    </submittedName>
</protein>
<sequence length="247" mass="28235">MESSSNQMEHQQNANVPQPRYPLGIPSKFDIDGKVQPFPGNTIISHLSPSSDLYASLLSLYEKLRQSPLSSLFALLPPSSWHMTVFEGVCDQIRKPGFWPSDLAADAHLEECDATFTEKLALFDLQCNPPYRMSITGFEPLEVGIGLHVEPSTSDEAARLRQLRDRLADLLQIRHPGHDSYSLHLSMAYLVRHLTERQKSELLALLNGHFQNFPVEFELGPPEFCRFEDMFAFQRQFYLKDQEKKDI</sequence>
<proteinExistence type="predicted"/>
<accession>A0ACB6RG04</accession>
<gene>
    <name evidence="1" type="ORF">BDR25DRAFT_299906</name>
</gene>
<keyword evidence="2" id="KW-1185">Reference proteome</keyword>
<reference evidence="1" key="1">
    <citation type="journal article" date="2020" name="Stud. Mycol.">
        <title>101 Dothideomycetes genomes: a test case for predicting lifestyles and emergence of pathogens.</title>
        <authorList>
            <person name="Haridas S."/>
            <person name="Albert R."/>
            <person name="Binder M."/>
            <person name="Bloem J."/>
            <person name="Labutti K."/>
            <person name="Salamov A."/>
            <person name="Andreopoulos B."/>
            <person name="Baker S."/>
            <person name="Barry K."/>
            <person name="Bills G."/>
            <person name="Bluhm B."/>
            <person name="Cannon C."/>
            <person name="Castanera R."/>
            <person name="Culley D."/>
            <person name="Daum C."/>
            <person name="Ezra D."/>
            <person name="Gonzalez J."/>
            <person name="Henrissat B."/>
            <person name="Kuo A."/>
            <person name="Liang C."/>
            <person name="Lipzen A."/>
            <person name="Lutzoni F."/>
            <person name="Magnuson J."/>
            <person name="Mondo S."/>
            <person name="Nolan M."/>
            <person name="Ohm R."/>
            <person name="Pangilinan J."/>
            <person name="Park H.-J."/>
            <person name="Ramirez L."/>
            <person name="Alfaro M."/>
            <person name="Sun H."/>
            <person name="Tritt A."/>
            <person name="Yoshinaga Y."/>
            <person name="Zwiers L.-H."/>
            <person name="Turgeon B."/>
            <person name="Goodwin S."/>
            <person name="Spatafora J."/>
            <person name="Crous P."/>
            <person name="Grigoriev I."/>
        </authorList>
    </citation>
    <scope>NUCLEOTIDE SEQUENCE</scope>
    <source>
        <strain evidence="1">ATCC 200398</strain>
    </source>
</reference>
<organism evidence="1 2">
    <name type="scientific">Lindgomyces ingoldianus</name>
    <dbReference type="NCBI Taxonomy" id="673940"/>
    <lineage>
        <taxon>Eukaryota</taxon>
        <taxon>Fungi</taxon>
        <taxon>Dikarya</taxon>
        <taxon>Ascomycota</taxon>
        <taxon>Pezizomycotina</taxon>
        <taxon>Dothideomycetes</taxon>
        <taxon>Pleosporomycetidae</taxon>
        <taxon>Pleosporales</taxon>
        <taxon>Lindgomycetaceae</taxon>
        <taxon>Lindgomyces</taxon>
    </lineage>
</organism>
<dbReference type="EMBL" id="MU003492">
    <property type="protein sequence ID" value="KAF2478248.1"/>
    <property type="molecule type" value="Genomic_DNA"/>
</dbReference>
<evidence type="ECO:0000313" key="2">
    <source>
        <dbReference type="Proteomes" id="UP000799755"/>
    </source>
</evidence>
<comment type="caution">
    <text evidence="1">The sequence shown here is derived from an EMBL/GenBank/DDBJ whole genome shotgun (WGS) entry which is preliminary data.</text>
</comment>
<evidence type="ECO:0000313" key="1">
    <source>
        <dbReference type="EMBL" id="KAF2478248.1"/>
    </source>
</evidence>
<name>A0ACB6RG04_9PLEO</name>